<keyword evidence="2" id="KW-1185">Reference proteome</keyword>
<reference evidence="1" key="1">
    <citation type="journal article" date="2021" name="New Phytol.">
        <title>Evolutionary innovations through gain and loss of genes in the ectomycorrhizal Boletales.</title>
        <authorList>
            <person name="Wu G."/>
            <person name="Miyauchi S."/>
            <person name="Morin E."/>
            <person name="Kuo A."/>
            <person name="Drula E."/>
            <person name="Varga T."/>
            <person name="Kohler A."/>
            <person name="Feng B."/>
            <person name="Cao Y."/>
            <person name="Lipzen A."/>
            <person name="Daum C."/>
            <person name="Hundley H."/>
            <person name="Pangilinan J."/>
            <person name="Johnson J."/>
            <person name="Barry K."/>
            <person name="LaButti K."/>
            <person name="Ng V."/>
            <person name="Ahrendt S."/>
            <person name="Min B."/>
            <person name="Choi I.G."/>
            <person name="Park H."/>
            <person name="Plett J.M."/>
            <person name="Magnuson J."/>
            <person name="Spatafora J.W."/>
            <person name="Nagy L.G."/>
            <person name="Henrissat B."/>
            <person name="Grigoriev I.V."/>
            <person name="Yang Z.L."/>
            <person name="Xu J."/>
            <person name="Martin F.M."/>
        </authorList>
    </citation>
    <scope>NUCLEOTIDE SEQUENCE</scope>
    <source>
        <strain evidence="1">KUC20120723A-06</strain>
    </source>
</reference>
<proteinExistence type="predicted"/>
<gene>
    <name evidence="1" type="ORF">BV22DRAFT_1049243</name>
</gene>
<evidence type="ECO:0000313" key="2">
    <source>
        <dbReference type="Proteomes" id="UP000790709"/>
    </source>
</evidence>
<accession>A0ACB8B896</accession>
<comment type="caution">
    <text evidence="1">The sequence shown here is derived from an EMBL/GenBank/DDBJ whole genome shotgun (WGS) entry which is preliminary data.</text>
</comment>
<sequence>MYPSTVVLALVIAALNANVAALPTHSMAARNDRGSAFTGAGGQAPGGSVSKPPNPDCTEGGSLLRLRDLGCLGNIIAMGSGNGGAGGLATSGASQGGVKGGHGTSAKVSSGPAGDAYSGVGGGAPGGSVSSDGLIDLFSVADSTGATDNGGNGGEGTSGPSRAGLA</sequence>
<dbReference type="Proteomes" id="UP000790709">
    <property type="component" value="Unassembled WGS sequence"/>
</dbReference>
<evidence type="ECO:0000313" key="1">
    <source>
        <dbReference type="EMBL" id="KAH7921956.1"/>
    </source>
</evidence>
<protein>
    <submittedName>
        <fullName evidence="1">Uncharacterized protein</fullName>
    </submittedName>
</protein>
<organism evidence="1 2">
    <name type="scientific">Leucogyrophana mollusca</name>
    <dbReference type="NCBI Taxonomy" id="85980"/>
    <lineage>
        <taxon>Eukaryota</taxon>
        <taxon>Fungi</taxon>
        <taxon>Dikarya</taxon>
        <taxon>Basidiomycota</taxon>
        <taxon>Agaricomycotina</taxon>
        <taxon>Agaricomycetes</taxon>
        <taxon>Agaricomycetidae</taxon>
        <taxon>Boletales</taxon>
        <taxon>Boletales incertae sedis</taxon>
        <taxon>Leucogyrophana</taxon>
    </lineage>
</organism>
<name>A0ACB8B896_9AGAM</name>
<dbReference type="EMBL" id="MU266504">
    <property type="protein sequence ID" value="KAH7921956.1"/>
    <property type="molecule type" value="Genomic_DNA"/>
</dbReference>